<evidence type="ECO:0000313" key="4">
    <source>
        <dbReference type="Proteomes" id="UP000014760"/>
    </source>
</evidence>
<evidence type="ECO:0000256" key="1">
    <source>
        <dbReference type="SAM" id="Phobius"/>
    </source>
</evidence>
<dbReference type="HOGENOM" id="CLU_639747_0_0_1"/>
<protein>
    <recommendedName>
        <fullName evidence="5">Condensation domain-containing protein</fullName>
    </recommendedName>
</protein>
<dbReference type="PANTHER" id="PTHR28037:SF1">
    <property type="entry name" value="ALCOHOL O-ACETYLTRANSFERASE 1-RELATED"/>
    <property type="match status" value="1"/>
</dbReference>
<reference evidence="3" key="3">
    <citation type="submission" date="2015-06" db="UniProtKB">
        <authorList>
            <consortium name="EnsemblMetazoa"/>
        </authorList>
    </citation>
    <scope>IDENTIFICATION</scope>
</reference>
<organism evidence="2">
    <name type="scientific">Capitella teleta</name>
    <name type="common">Polychaete worm</name>
    <dbReference type="NCBI Taxonomy" id="283909"/>
    <lineage>
        <taxon>Eukaryota</taxon>
        <taxon>Metazoa</taxon>
        <taxon>Spiralia</taxon>
        <taxon>Lophotrochozoa</taxon>
        <taxon>Annelida</taxon>
        <taxon>Polychaeta</taxon>
        <taxon>Sedentaria</taxon>
        <taxon>Scolecida</taxon>
        <taxon>Capitellidae</taxon>
        <taxon>Capitella</taxon>
    </lineage>
</organism>
<name>R7UDM1_CAPTE</name>
<dbReference type="SUPFAM" id="SSF52777">
    <property type="entry name" value="CoA-dependent acyltransferases"/>
    <property type="match status" value="2"/>
</dbReference>
<dbReference type="AlphaFoldDB" id="R7UDM1"/>
<dbReference type="InterPro" id="IPR052058">
    <property type="entry name" value="Alcohol_O-acetyltransferase"/>
</dbReference>
<evidence type="ECO:0000313" key="3">
    <source>
        <dbReference type="EnsemblMetazoa" id="CapteP211919"/>
    </source>
</evidence>
<sequence length="429" mass="48162">MDRVLSAVAALVAGGCVVLLLQWNKRRRRLTRSVAQSEGPMSRELDPGLETAMYRMGKKGCLNLCNALFFSTKEVLKEETILLALKRIGLRHPLCRMKITEEADGRCVFREMETYAVDFSVSQSSDWITEFERQMKTPWSADKGPMWRAVWMPQVPTTYTTESHPFQTVLLFGFNHAIVDGTSYCKIFNEFIDDLEAIHHGDTAQPLSQPLPPGQRNPWVAAKGEVSDVNPECESKTSVIPLELDKDLTQKLIQKSKAKGATLQGTFQVASMAAMAEVLDCSLDGLRWSSLVTVNLRRVHPEKLDSQHVVPYFGGLNSSYLLPPNWKDKFWQCAREVSESLHDDLPGAIQRTMEGWAFQHMCGISPAMLTLNGSRTENYMAFTNLGNCNYLNRPDENVVQLKARFGGSAEHERGHTTASNIMTLQGRIC</sequence>
<keyword evidence="4" id="KW-1185">Reference proteome</keyword>
<dbReference type="Gene3D" id="3.30.559.10">
    <property type="entry name" value="Chloramphenicol acetyltransferase-like domain"/>
    <property type="match status" value="1"/>
</dbReference>
<dbReference type="PANTHER" id="PTHR28037">
    <property type="entry name" value="ALCOHOL O-ACETYLTRANSFERASE 1-RELATED"/>
    <property type="match status" value="1"/>
</dbReference>
<evidence type="ECO:0000313" key="2">
    <source>
        <dbReference type="EMBL" id="ELU04470.1"/>
    </source>
</evidence>
<accession>R7UDM1</accession>
<dbReference type="Gene3D" id="3.30.559.30">
    <property type="entry name" value="Nonribosomal peptide synthetase, condensation domain"/>
    <property type="match status" value="1"/>
</dbReference>
<gene>
    <name evidence="2" type="ORF">CAPTEDRAFT_211919</name>
</gene>
<dbReference type="OrthoDB" id="5963073at2759"/>
<evidence type="ECO:0008006" key="5">
    <source>
        <dbReference type="Google" id="ProtNLM"/>
    </source>
</evidence>
<proteinExistence type="predicted"/>
<dbReference type="PROSITE" id="PS51257">
    <property type="entry name" value="PROKAR_LIPOPROTEIN"/>
    <property type="match status" value="1"/>
</dbReference>
<dbReference type="Proteomes" id="UP000014760">
    <property type="component" value="Unassembled WGS sequence"/>
</dbReference>
<dbReference type="InterPro" id="IPR023213">
    <property type="entry name" value="CAT-like_dom_sf"/>
</dbReference>
<dbReference type="EMBL" id="AMQN01008147">
    <property type="status" value="NOT_ANNOTATED_CDS"/>
    <property type="molecule type" value="Genomic_DNA"/>
</dbReference>
<feature type="transmembrane region" description="Helical" evidence="1">
    <location>
        <begin position="6"/>
        <end position="23"/>
    </location>
</feature>
<keyword evidence="1" id="KW-1133">Transmembrane helix</keyword>
<dbReference type="OMA" id="NIFRIAY"/>
<reference evidence="2 4" key="2">
    <citation type="journal article" date="2013" name="Nature">
        <title>Insights into bilaterian evolution from three spiralian genomes.</title>
        <authorList>
            <person name="Simakov O."/>
            <person name="Marletaz F."/>
            <person name="Cho S.J."/>
            <person name="Edsinger-Gonzales E."/>
            <person name="Havlak P."/>
            <person name="Hellsten U."/>
            <person name="Kuo D.H."/>
            <person name="Larsson T."/>
            <person name="Lv J."/>
            <person name="Arendt D."/>
            <person name="Savage R."/>
            <person name="Osoegawa K."/>
            <person name="de Jong P."/>
            <person name="Grimwood J."/>
            <person name="Chapman J.A."/>
            <person name="Shapiro H."/>
            <person name="Aerts A."/>
            <person name="Otillar R.P."/>
            <person name="Terry A.Y."/>
            <person name="Boore J.L."/>
            <person name="Grigoriev I.V."/>
            <person name="Lindberg D.R."/>
            <person name="Seaver E.C."/>
            <person name="Weisblat D.A."/>
            <person name="Putnam N.H."/>
            <person name="Rokhsar D.S."/>
        </authorList>
    </citation>
    <scope>NUCLEOTIDE SEQUENCE</scope>
    <source>
        <strain evidence="2 4">I ESC-2004</strain>
    </source>
</reference>
<dbReference type="EnsemblMetazoa" id="CapteT211919">
    <property type="protein sequence ID" value="CapteP211919"/>
    <property type="gene ID" value="CapteG211919"/>
</dbReference>
<keyword evidence="1" id="KW-0472">Membrane</keyword>
<dbReference type="EMBL" id="KB302274">
    <property type="protein sequence ID" value="ELU04470.1"/>
    <property type="molecule type" value="Genomic_DNA"/>
</dbReference>
<reference evidence="4" key="1">
    <citation type="submission" date="2012-12" db="EMBL/GenBank/DDBJ databases">
        <authorList>
            <person name="Hellsten U."/>
            <person name="Grimwood J."/>
            <person name="Chapman J.A."/>
            <person name="Shapiro H."/>
            <person name="Aerts A."/>
            <person name="Otillar R.P."/>
            <person name="Terry A.Y."/>
            <person name="Boore J.L."/>
            <person name="Simakov O."/>
            <person name="Marletaz F."/>
            <person name="Cho S.-J."/>
            <person name="Edsinger-Gonzales E."/>
            <person name="Havlak P."/>
            <person name="Kuo D.-H."/>
            <person name="Larsson T."/>
            <person name="Lv J."/>
            <person name="Arendt D."/>
            <person name="Savage R."/>
            <person name="Osoegawa K."/>
            <person name="de Jong P."/>
            <person name="Lindberg D.R."/>
            <person name="Seaver E.C."/>
            <person name="Weisblat D.A."/>
            <person name="Putnam N.H."/>
            <person name="Grigoriev I.V."/>
            <person name="Rokhsar D.S."/>
        </authorList>
    </citation>
    <scope>NUCLEOTIDE SEQUENCE</scope>
    <source>
        <strain evidence="4">I ESC-2004</strain>
    </source>
</reference>
<keyword evidence="1" id="KW-0812">Transmembrane</keyword>